<proteinExistence type="inferred from homology"/>
<sequence>MEQKTVGELFEELVDIVAQLRGEHGCPWDREQTRTTLKPLMLEELYEAFDAIDREDEGALREELGDMLLHIVFHAQIGKEKSSFTIEDILTYIIAKMKKRHPHVFGEARVKDVEEVLLNWEKIKEKERERESMLASLPRSLPALLRAFSMQARVARVGFDWKNARDVEKKVEEEWQEFKEAWKNTDQKRMEEELGDLLFALVNLARHLGIQPEDALQKACDRFAERFAFVEENLRALGKDISEASLEEMDALWEKAKREPLRRS</sequence>
<dbReference type="GO" id="GO:0047693">
    <property type="term" value="F:ATP diphosphatase activity"/>
    <property type="evidence" value="ECO:0007669"/>
    <property type="project" value="UniProtKB-EC"/>
</dbReference>
<dbReference type="CDD" id="cd11529">
    <property type="entry name" value="NTP-PPase_MazG_Cterm"/>
    <property type="match status" value="1"/>
</dbReference>
<feature type="domain" description="NTP pyrophosphohydrolase MazG-like" evidence="5">
    <location>
        <begin position="169"/>
        <end position="226"/>
    </location>
</feature>
<evidence type="ECO:0000256" key="2">
    <source>
        <dbReference type="ARBA" id="ARBA00061115"/>
    </source>
</evidence>
<comment type="catalytic activity">
    <reaction evidence="1">
        <text>ATP + H2O = AMP + diphosphate + H(+)</text>
        <dbReference type="Rhea" id="RHEA:14245"/>
        <dbReference type="ChEBI" id="CHEBI:15377"/>
        <dbReference type="ChEBI" id="CHEBI:15378"/>
        <dbReference type="ChEBI" id="CHEBI:30616"/>
        <dbReference type="ChEBI" id="CHEBI:33019"/>
        <dbReference type="ChEBI" id="CHEBI:456215"/>
        <dbReference type="EC" id="3.6.1.8"/>
    </reaction>
</comment>
<dbReference type="NCBIfam" id="NF007113">
    <property type="entry name" value="PRK09562.1"/>
    <property type="match status" value="1"/>
</dbReference>
<dbReference type="GO" id="GO:0006950">
    <property type="term" value="P:response to stress"/>
    <property type="evidence" value="ECO:0007669"/>
    <property type="project" value="UniProtKB-ARBA"/>
</dbReference>
<dbReference type="NCBIfam" id="TIGR00444">
    <property type="entry name" value="mazG"/>
    <property type="match status" value="1"/>
</dbReference>
<organism evidence="6">
    <name type="scientific">Candidatus Caldatribacterium californiense</name>
    <dbReference type="NCBI Taxonomy" id="1454726"/>
    <lineage>
        <taxon>Bacteria</taxon>
        <taxon>Pseudomonadati</taxon>
        <taxon>Atribacterota</taxon>
        <taxon>Atribacteria</taxon>
        <taxon>Atribacterales</taxon>
        <taxon>Candidatus Caldatribacteriaceae</taxon>
        <taxon>Candidatus Caldatribacterium</taxon>
    </lineage>
</organism>
<dbReference type="AlphaFoldDB" id="A0A7V3YEM0"/>
<dbReference type="InterPro" id="IPR004518">
    <property type="entry name" value="MazG-like_dom"/>
</dbReference>
<protein>
    <recommendedName>
        <fullName evidence="4">Nucleoside triphosphate pyrophosphohydrolase</fullName>
        <ecNumber evidence="3">3.6.1.8</ecNumber>
    </recommendedName>
</protein>
<evidence type="ECO:0000313" key="6">
    <source>
        <dbReference type="EMBL" id="HGI29705.1"/>
    </source>
</evidence>
<dbReference type="GO" id="GO:0046061">
    <property type="term" value="P:dATP catabolic process"/>
    <property type="evidence" value="ECO:0007669"/>
    <property type="project" value="TreeGrafter"/>
</dbReference>
<dbReference type="FunFam" id="1.10.287.1080:FF:000003">
    <property type="entry name" value="Nucleoside triphosphate pyrophosphohydrolase"/>
    <property type="match status" value="1"/>
</dbReference>
<feature type="domain" description="NTP pyrophosphohydrolase MazG-like" evidence="5">
    <location>
        <begin position="32"/>
        <end position="105"/>
    </location>
</feature>
<dbReference type="InterPro" id="IPR048015">
    <property type="entry name" value="NTP-PPase_MazG-like_N"/>
</dbReference>
<dbReference type="InterPro" id="IPR048011">
    <property type="entry name" value="NTP-PPase_MazG-like_C"/>
</dbReference>
<dbReference type="GO" id="GO:0046081">
    <property type="term" value="P:dUTP catabolic process"/>
    <property type="evidence" value="ECO:0007669"/>
    <property type="project" value="TreeGrafter"/>
</dbReference>
<dbReference type="CDD" id="cd11528">
    <property type="entry name" value="NTP-PPase_MazG_Nterm"/>
    <property type="match status" value="1"/>
</dbReference>
<gene>
    <name evidence="6" type="ORF">ENV30_00045</name>
</gene>
<accession>A0A7V3YEM0</accession>
<dbReference type="GO" id="GO:0046047">
    <property type="term" value="P:TTP catabolic process"/>
    <property type="evidence" value="ECO:0007669"/>
    <property type="project" value="TreeGrafter"/>
</dbReference>
<dbReference type="SUPFAM" id="SSF101386">
    <property type="entry name" value="all-alpha NTP pyrophosphatases"/>
    <property type="match status" value="2"/>
</dbReference>
<dbReference type="Gene3D" id="1.10.287.1080">
    <property type="entry name" value="MazG-like"/>
    <property type="match status" value="2"/>
</dbReference>
<name>A0A7V3YEM0_9BACT</name>
<dbReference type="Pfam" id="PF03819">
    <property type="entry name" value="MazG"/>
    <property type="match status" value="2"/>
</dbReference>
<dbReference type="FunFam" id="1.10.287.1080:FF:000001">
    <property type="entry name" value="Nucleoside triphosphate pyrophosphohydrolase"/>
    <property type="match status" value="1"/>
</dbReference>
<dbReference type="GO" id="GO:0046052">
    <property type="term" value="P:UTP catabolic process"/>
    <property type="evidence" value="ECO:0007669"/>
    <property type="project" value="TreeGrafter"/>
</dbReference>
<evidence type="ECO:0000256" key="3">
    <source>
        <dbReference type="ARBA" id="ARBA00066372"/>
    </source>
</evidence>
<evidence type="ECO:0000256" key="4">
    <source>
        <dbReference type="ARBA" id="ARBA00074799"/>
    </source>
</evidence>
<comment type="caution">
    <text evidence="6">The sequence shown here is derived from an EMBL/GenBank/DDBJ whole genome shotgun (WGS) entry which is preliminary data.</text>
</comment>
<evidence type="ECO:0000259" key="5">
    <source>
        <dbReference type="Pfam" id="PF03819"/>
    </source>
</evidence>
<comment type="similarity">
    <text evidence="2">Belongs to the nucleoside triphosphate pyrophosphohydrolase family.</text>
</comment>
<dbReference type="PANTHER" id="PTHR30522:SF0">
    <property type="entry name" value="NUCLEOSIDE TRIPHOSPHATE PYROPHOSPHOHYDROLASE"/>
    <property type="match status" value="1"/>
</dbReference>
<dbReference type="GO" id="GO:0046076">
    <property type="term" value="P:dTTP catabolic process"/>
    <property type="evidence" value="ECO:0007669"/>
    <property type="project" value="TreeGrafter"/>
</dbReference>
<dbReference type="PANTHER" id="PTHR30522">
    <property type="entry name" value="NUCLEOSIDE TRIPHOSPHATE PYROPHOSPHOHYDROLASE"/>
    <property type="match status" value="1"/>
</dbReference>
<dbReference type="EMBL" id="DTFV01000001">
    <property type="protein sequence ID" value="HGI29705.1"/>
    <property type="molecule type" value="Genomic_DNA"/>
</dbReference>
<evidence type="ECO:0000256" key="1">
    <source>
        <dbReference type="ARBA" id="ARBA00052141"/>
    </source>
</evidence>
<keyword evidence="6" id="KW-0378">Hydrolase</keyword>
<dbReference type="EC" id="3.6.1.8" evidence="3"/>
<dbReference type="GO" id="GO:0006203">
    <property type="term" value="P:dGTP catabolic process"/>
    <property type="evidence" value="ECO:0007669"/>
    <property type="project" value="TreeGrafter"/>
</dbReference>
<dbReference type="InterPro" id="IPR011551">
    <property type="entry name" value="NTP_PyrPHydrolase_MazG"/>
</dbReference>
<reference evidence="6" key="1">
    <citation type="journal article" date="2020" name="mSystems">
        <title>Genome- and Community-Level Interaction Insights into Carbon Utilization and Element Cycling Functions of Hydrothermarchaeota in Hydrothermal Sediment.</title>
        <authorList>
            <person name="Zhou Z."/>
            <person name="Liu Y."/>
            <person name="Xu W."/>
            <person name="Pan J."/>
            <person name="Luo Z.H."/>
            <person name="Li M."/>
        </authorList>
    </citation>
    <scope>NUCLEOTIDE SEQUENCE [LARGE SCALE GENOMIC DNA]</scope>
    <source>
        <strain evidence="6">SpSt-747</strain>
    </source>
</reference>